<evidence type="ECO:0000313" key="15">
    <source>
        <dbReference type="Proteomes" id="UP000441208"/>
    </source>
</evidence>
<dbReference type="Proteomes" id="UP000429523">
    <property type="component" value="Unassembled WGS sequence"/>
</dbReference>
<dbReference type="EMBL" id="QXGB01000392">
    <property type="protein sequence ID" value="KAE9216752.1"/>
    <property type="molecule type" value="Genomic_DNA"/>
</dbReference>
<evidence type="ECO:0000313" key="9">
    <source>
        <dbReference type="EMBL" id="KAE9356351.1"/>
    </source>
</evidence>
<evidence type="ECO:0000313" key="16">
    <source>
        <dbReference type="Proteomes" id="UP000460718"/>
    </source>
</evidence>
<dbReference type="EMBL" id="QXGA01000442">
    <property type="protein sequence ID" value="KAE9145873.1"/>
    <property type="molecule type" value="Genomic_DNA"/>
</dbReference>
<dbReference type="EMBL" id="QXFZ01000375">
    <property type="protein sequence ID" value="KAE9118895.1"/>
    <property type="molecule type" value="Genomic_DNA"/>
</dbReference>
<evidence type="ECO:0000313" key="5">
    <source>
        <dbReference type="EMBL" id="KAE9145873.1"/>
    </source>
</evidence>
<keyword evidence="11" id="KW-1185">Reference proteome</keyword>
<dbReference type="EMBL" id="QXFW01000299">
    <property type="protein sequence ID" value="KAE9016941.1"/>
    <property type="molecule type" value="Genomic_DNA"/>
</dbReference>
<protein>
    <submittedName>
        <fullName evidence="8">Uncharacterized protein</fullName>
    </submittedName>
</protein>
<evidence type="ECO:0000313" key="11">
    <source>
        <dbReference type="Proteomes" id="UP000433483"/>
    </source>
</evidence>
<dbReference type="AlphaFoldDB" id="A0A6A4DYL1"/>
<evidence type="ECO:0000313" key="12">
    <source>
        <dbReference type="Proteomes" id="UP000437068"/>
    </source>
</evidence>
<dbReference type="Proteomes" id="UP000440367">
    <property type="component" value="Unassembled WGS sequence"/>
</dbReference>
<feature type="transmembrane region" description="Helical" evidence="1">
    <location>
        <begin position="6"/>
        <end position="22"/>
    </location>
</feature>
<keyword evidence="1" id="KW-1133">Transmembrane helix</keyword>
<organism evidence="8 12">
    <name type="scientific">Phytophthora fragariae</name>
    <dbReference type="NCBI Taxonomy" id="53985"/>
    <lineage>
        <taxon>Eukaryota</taxon>
        <taxon>Sar</taxon>
        <taxon>Stramenopiles</taxon>
        <taxon>Oomycota</taxon>
        <taxon>Peronosporomycetes</taxon>
        <taxon>Peronosporales</taxon>
        <taxon>Peronosporaceae</taxon>
        <taxon>Phytophthora</taxon>
    </lineage>
</organism>
<evidence type="ECO:0000313" key="7">
    <source>
        <dbReference type="EMBL" id="KAE9242310.1"/>
    </source>
</evidence>
<evidence type="ECO:0000256" key="1">
    <source>
        <dbReference type="SAM" id="Phobius"/>
    </source>
</evidence>
<dbReference type="EMBL" id="QXGE01000361">
    <property type="protein sequence ID" value="KAE9314729.1"/>
    <property type="molecule type" value="Genomic_DNA"/>
</dbReference>
<dbReference type="Proteomes" id="UP000460718">
    <property type="component" value="Unassembled WGS sequence"/>
</dbReference>
<evidence type="ECO:0000313" key="3">
    <source>
        <dbReference type="EMBL" id="KAE9016941.1"/>
    </source>
</evidence>
<gene>
    <name evidence="8" type="ORF">PF001_g8128</name>
    <name evidence="7" type="ORF">PF002_g8818</name>
    <name evidence="6" type="ORF">PF005_g8925</name>
    <name evidence="5" type="ORF">PF006_g9314</name>
    <name evidence="4" type="ORF">PF007_g8757</name>
    <name evidence="9" type="ORF">PF008_g3651</name>
    <name evidence="2" type="ORF">PF009_g9036</name>
    <name evidence="3" type="ORF">PF011_g6919</name>
</gene>
<comment type="caution">
    <text evidence="8">The sequence shown here is derived from an EMBL/GenBank/DDBJ whole genome shotgun (WGS) entry which is preliminary data.</text>
</comment>
<dbReference type="EMBL" id="QXGF01000378">
    <property type="protein sequence ID" value="KAE8941169.1"/>
    <property type="molecule type" value="Genomic_DNA"/>
</dbReference>
<dbReference type="EMBL" id="QXGD01000351">
    <property type="protein sequence ID" value="KAE9242310.1"/>
    <property type="molecule type" value="Genomic_DNA"/>
</dbReference>
<dbReference type="Proteomes" id="UP000440732">
    <property type="component" value="Unassembled WGS sequence"/>
</dbReference>
<evidence type="ECO:0000313" key="8">
    <source>
        <dbReference type="EMBL" id="KAE9314729.1"/>
    </source>
</evidence>
<accession>A0A6A4DYL1</accession>
<dbReference type="Proteomes" id="UP000441208">
    <property type="component" value="Unassembled WGS sequence"/>
</dbReference>
<evidence type="ECO:0000313" key="2">
    <source>
        <dbReference type="EMBL" id="KAE8941169.1"/>
    </source>
</evidence>
<evidence type="ECO:0000313" key="13">
    <source>
        <dbReference type="Proteomes" id="UP000440367"/>
    </source>
</evidence>
<dbReference type="Proteomes" id="UP000437068">
    <property type="component" value="Unassembled WGS sequence"/>
</dbReference>
<keyword evidence="1" id="KW-0812">Transmembrane</keyword>
<dbReference type="Proteomes" id="UP000433483">
    <property type="component" value="Unassembled WGS sequence"/>
</dbReference>
<evidence type="ECO:0000313" key="6">
    <source>
        <dbReference type="EMBL" id="KAE9216752.1"/>
    </source>
</evidence>
<evidence type="ECO:0000313" key="10">
    <source>
        <dbReference type="Proteomes" id="UP000429523"/>
    </source>
</evidence>
<evidence type="ECO:0000313" key="14">
    <source>
        <dbReference type="Proteomes" id="UP000440732"/>
    </source>
</evidence>
<keyword evidence="1" id="KW-0472">Membrane</keyword>
<dbReference type="EMBL" id="QXFY01000114">
    <property type="protein sequence ID" value="KAE9356351.1"/>
    <property type="molecule type" value="Genomic_DNA"/>
</dbReference>
<name>A0A6A4DYL1_9STRA</name>
<reference evidence="10 11" key="1">
    <citation type="submission" date="2018-08" db="EMBL/GenBank/DDBJ databases">
        <title>Genomic investigation of the strawberry pathogen Phytophthora fragariae indicates pathogenicity is determined by transcriptional variation in three key races.</title>
        <authorList>
            <person name="Adams T.M."/>
            <person name="Armitage A.D."/>
            <person name="Sobczyk M.K."/>
            <person name="Bates H.J."/>
            <person name="Dunwell J.M."/>
            <person name="Nellist C.F."/>
            <person name="Harrison R.J."/>
        </authorList>
    </citation>
    <scope>NUCLEOTIDE SEQUENCE [LARGE SCALE GENOMIC DNA]</scope>
    <source>
        <strain evidence="8 12">A4</strain>
        <strain evidence="7 13">BC-1</strain>
        <strain evidence="6 11">NOV-27</strain>
        <strain evidence="5 14">NOV-5</strain>
        <strain evidence="4 15">NOV-71</strain>
        <strain evidence="9 17">NOV-77</strain>
        <strain evidence="2 10">NOV-9</strain>
        <strain evidence="3 16">SCRP245</strain>
    </source>
</reference>
<sequence length="50" mass="4951">MASPGISIAIILAAGCFSVCRGPTQRRKAAFIFIGAISAAGVVSVYGGPP</sequence>
<proteinExistence type="predicted"/>
<evidence type="ECO:0000313" key="4">
    <source>
        <dbReference type="EMBL" id="KAE9118895.1"/>
    </source>
</evidence>
<dbReference type="Proteomes" id="UP000486351">
    <property type="component" value="Unassembled WGS sequence"/>
</dbReference>
<evidence type="ECO:0000313" key="17">
    <source>
        <dbReference type="Proteomes" id="UP000486351"/>
    </source>
</evidence>
<feature type="transmembrane region" description="Helical" evidence="1">
    <location>
        <begin position="29"/>
        <end position="47"/>
    </location>
</feature>